<feature type="compositionally biased region" description="Polar residues" evidence="1">
    <location>
        <begin position="401"/>
        <end position="410"/>
    </location>
</feature>
<dbReference type="OrthoDB" id="2562444at2759"/>
<feature type="compositionally biased region" description="Polar residues" evidence="1">
    <location>
        <begin position="569"/>
        <end position="579"/>
    </location>
</feature>
<organism evidence="2 3">
    <name type="scientific">Rickenella mellea</name>
    <dbReference type="NCBI Taxonomy" id="50990"/>
    <lineage>
        <taxon>Eukaryota</taxon>
        <taxon>Fungi</taxon>
        <taxon>Dikarya</taxon>
        <taxon>Basidiomycota</taxon>
        <taxon>Agaricomycotina</taxon>
        <taxon>Agaricomycetes</taxon>
        <taxon>Hymenochaetales</taxon>
        <taxon>Rickenellaceae</taxon>
        <taxon>Rickenella</taxon>
    </lineage>
</organism>
<feature type="region of interest" description="Disordered" evidence="1">
    <location>
        <begin position="174"/>
        <end position="214"/>
    </location>
</feature>
<dbReference type="Proteomes" id="UP000294933">
    <property type="component" value="Unassembled WGS sequence"/>
</dbReference>
<keyword evidence="3" id="KW-1185">Reference proteome</keyword>
<feature type="compositionally biased region" description="Polar residues" evidence="1">
    <location>
        <begin position="818"/>
        <end position="833"/>
    </location>
</feature>
<feature type="compositionally biased region" description="Polar residues" evidence="1">
    <location>
        <begin position="597"/>
        <end position="606"/>
    </location>
</feature>
<feature type="compositionally biased region" description="Basic and acidic residues" evidence="1">
    <location>
        <begin position="837"/>
        <end position="856"/>
    </location>
</feature>
<feature type="compositionally biased region" description="Basic and acidic residues" evidence="1">
    <location>
        <begin position="127"/>
        <end position="136"/>
    </location>
</feature>
<proteinExistence type="predicted"/>
<gene>
    <name evidence="2" type="ORF">BD410DRAFT_767320</name>
</gene>
<feature type="region of interest" description="Disordered" evidence="1">
    <location>
        <begin position="264"/>
        <end position="606"/>
    </location>
</feature>
<dbReference type="VEuPathDB" id="FungiDB:BD410DRAFT_767320"/>
<reference evidence="2 3" key="1">
    <citation type="submission" date="2018-06" db="EMBL/GenBank/DDBJ databases">
        <title>A transcriptomic atlas of mushroom development highlights an independent origin of complex multicellularity.</title>
        <authorList>
            <consortium name="DOE Joint Genome Institute"/>
            <person name="Krizsan K."/>
            <person name="Almasi E."/>
            <person name="Merenyi Z."/>
            <person name="Sahu N."/>
            <person name="Viragh M."/>
            <person name="Koszo T."/>
            <person name="Mondo S."/>
            <person name="Kiss B."/>
            <person name="Balint B."/>
            <person name="Kues U."/>
            <person name="Barry K."/>
            <person name="Hegedus J.C."/>
            <person name="Henrissat B."/>
            <person name="Johnson J."/>
            <person name="Lipzen A."/>
            <person name="Ohm R."/>
            <person name="Nagy I."/>
            <person name="Pangilinan J."/>
            <person name="Yan J."/>
            <person name="Xiong Y."/>
            <person name="Grigoriev I.V."/>
            <person name="Hibbett D.S."/>
            <person name="Nagy L.G."/>
        </authorList>
    </citation>
    <scope>NUCLEOTIDE SEQUENCE [LARGE SCALE GENOMIC DNA]</scope>
    <source>
        <strain evidence="2 3">SZMC22713</strain>
    </source>
</reference>
<feature type="region of interest" description="Disordered" evidence="1">
    <location>
        <begin position="946"/>
        <end position="965"/>
    </location>
</feature>
<accession>A0A4Y7Q997</accession>
<dbReference type="AlphaFoldDB" id="A0A4Y7Q997"/>
<feature type="compositionally biased region" description="Polar residues" evidence="1">
    <location>
        <begin position="718"/>
        <end position="728"/>
    </location>
</feature>
<feature type="compositionally biased region" description="Acidic residues" evidence="1">
    <location>
        <begin position="807"/>
        <end position="817"/>
    </location>
</feature>
<evidence type="ECO:0000313" key="3">
    <source>
        <dbReference type="Proteomes" id="UP000294933"/>
    </source>
</evidence>
<evidence type="ECO:0000313" key="2">
    <source>
        <dbReference type="EMBL" id="TDL24164.1"/>
    </source>
</evidence>
<feature type="region of interest" description="Disordered" evidence="1">
    <location>
        <begin position="94"/>
        <end position="136"/>
    </location>
</feature>
<feature type="compositionally biased region" description="Polar residues" evidence="1">
    <location>
        <begin position="352"/>
        <end position="362"/>
    </location>
</feature>
<sequence length="1215" mass="133142">MPMSAGDRTTNSLEPILLRSSTPGKQHTSNFISSAPILTALPAPSEKGTQTLLVHSVTHSILTYTPVLLFLQGIENSGGYANVGEDGRPLSMFSHHTISDRPPPPNPKDWDPTDPKMTRLPNPIEAFGRRESNQTAKEIEDLNKSKLSYHDENGGVGAGTGAHAADVRSDIQEGQLSEAARSEVGGSVGMHDTGAPHFHEREPGPEDGPGPKYESYGSSFGNLGPLPNDTFAPAGWTQPWHGVAQPTPSRAAGIPLPGEPMFSPKSGSYNINIEGPTDGARSAGGYSRDGSRHSHRSATPVENKQPGGITVTVGLNGTTIHVPQSPKPNSRAPTERVASPKADDMRPWSPMSGHSRSPTNKSGAAPAGYARSRGGGAPSDMQSPGTRYPPLPSSRGAESPPRTSSMSPENNYRDHPASRANSNVNPRSPPRSPIKSVSPMDDAFNGRNIHTILEGASSAKEPSNRGGGASEKDAARSQRGPSTAKGSEANGSQHGGSASHNDVQRSRAASPLASHRSYRTEDSHPHRTNPHKTPTSPQGRVLSPTHSHAHSRHSRTNGNGKAPRDPDATPTQSRAQSPTEELDDQETEIVRGVLTRTPRTSYGPSTLQDELQKTHFHDMDLCILLHAADDEGQHDIVRKAMRKAVKARIKKLGMKHDSESIKQYRKSYHDHDPSWHNRNPPSLTINPEVPPTWAKGMMEQLSAVEQRVAALAPKIDSIKSTSSQGARTTSHRQKSSRRDPGTVTDGDEFSERTPQNTLPPIPTQMTGDESMYRQPDTEYTHPGASTMGPTIPGSAHHNDGSTHGPIDDEDEFADENETQMPNGRTYTNRTPPTQDGDGPRDRARYRRDVMSPDRGDSPGQQFLEEEIYKLRVREPSQSAVTHRSWEIAREDGDGEGDGDGEEHHASGSESELPEIVENGGTAFEDDRKSSPPLPPLPEETRDMVHAPSTQHEAWQPDGWNQDPPPPPPWQRIHQRLLNWAIVWPKTELEVALNSTLRGNQVDEVALSIWSTQQYKRYVRQQLTEAPQARVDRLFVPPNMADAINNAVFHGRHGDACGMLRDLWAPFGLEGMPRIIIVLCKHRSDPSHWVAHKFSLPDGTLSTYDTYPEKCLPDGRPLGWWFAIRIAWPGAMYPSPDHLVQKMVRMHRPMQLPIDNSVAAAGIWRNLLMSSRAERPVDLERLRDLINTEVRNLLQRKEQGKLSISAPRPNWEELAM</sequence>
<name>A0A4Y7Q997_9AGAM</name>
<dbReference type="STRING" id="50990.A0A4Y7Q997"/>
<feature type="region of interest" description="Disordered" evidence="1">
    <location>
        <begin position="715"/>
        <end position="941"/>
    </location>
</feature>
<evidence type="ECO:0000256" key="1">
    <source>
        <dbReference type="SAM" id="MobiDB-lite"/>
    </source>
</evidence>
<feature type="compositionally biased region" description="Basic and acidic residues" evidence="1">
    <location>
        <begin position="108"/>
        <end position="117"/>
    </location>
</feature>
<dbReference type="EMBL" id="ML170167">
    <property type="protein sequence ID" value="TDL24164.1"/>
    <property type="molecule type" value="Genomic_DNA"/>
</dbReference>
<feature type="region of interest" description="Disordered" evidence="1">
    <location>
        <begin position="1"/>
        <end position="29"/>
    </location>
</feature>
<protein>
    <submittedName>
        <fullName evidence="2">Uncharacterized protein</fullName>
    </submittedName>
</protein>
<feature type="compositionally biased region" description="Polar residues" evidence="1">
    <location>
        <begin position="7"/>
        <end position="29"/>
    </location>
</feature>
<feature type="compositionally biased region" description="Polar residues" evidence="1">
    <location>
        <begin position="313"/>
        <end position="332"/>
    </location>
</feature>
<feature type="compositionally biased region" description="Polar residues" evidence="1">
    <location>
        <begin position="479"/>
        <end position="501"/>
    </location>
</feature>